<proteinExistence type="predicted"/>
<gene>
    <name evidence="1" type="ORF">KTT_34330</name>
</gene>
<organism evidence="1 2">
    <name type="scientific">Tengunoibacter tsumagoiensis</name>
    <dbReference type="NCBI Taxonomy" id="2014871"/>
    <lineage>
        <taxon>Bacteria</taxon>
        <taxon>Bacillati</taxon>
        <taxon>Chloroflexota</taxon>
        <taxon>Ktedonobacteria</taxon>
        <taxon>Ktedonobacterales</taxon>
        <taxon>Dictyobacteraceae</taxon>
        <taxon>Tengunoibacter</taxon>
    </lineage>
</organism>
<dbReference type="AlphaFoldDB" id="A0A402A356"/>
<keyword evidence="2" id="KW-1185">Reference proteome</keyword>
<dbReference type="EMBL" id="BIFR01000001">
    <property type="protein sequence ID" value="GCE13574.1"/>
    <property type="molecule type" value="Genomic_DNA"/>
</dbReference>
<name>A0A402A356_9CHLR</name>
<dbReference type="Proteomes" id="UP000287352">
    <property type="component" value="Unassembled WGS sequence"/>
</dbReference>
<reference evidence="2" key="1">
    <citation type="submission" date="2018-12" db="EMBL/GenBank/DDBJ databases">
        <title>Tengunoibacter tsumagoiensis gen. nov., sp. nov., Dictyobacter kobayashii sp. nov., D. alpinus sp. nov., and D. joshuensis sp. nov. and description of Dictyobacteraceae fam. nov. within the order Ktedonobacterales isolated from Tengu-no-mugimeshi.</title>
        <authorList>
            <person name="Wang C.M."/>
            <person name="Zheng Y."/>
            <person name="Sakai Y."/>
            <person name="Toyoda A."/>
            <person name="Minakuchi Y."/>
            <person name="Abe K."/>
            <person name="Yokota A."/>
            <person name="Yabe S."/>
        </authorList>
    </citation>
    <scope>NUCLEOTIDE SEQUENCE [LARGE SCALE GENOMIC DNA]</scope>
    <source>
        <strain evidence="2">Uno3</strain>
    </source>
</reference>
<evidence type="ECO:0000313" key="2">
    <source>
        <dbReference type="Proteomes" id="UP000287352"/>
    </source>
</evidence>
<sequence length="51" mass="6026">MVQEQIKQVGWGNLESNLEDSSVLEEMFLQLFNYDQIDQEILLKDILLIIE</sequence>
<evidence type="ECO:0000313" key="1">
    <source>
        <dbReference type="EMBL" id="GCE13574.1"/>
    </source>
</evidence>
<comment type="caution">
    <text evidence="1">The sequence shown here is derived from an EMBL/GenBank/DDBJ whole genome shotgun (WGS) entry which is preliminary data.</text>
</comment>
<protein>
    <submittedName>
        <fullName evidence="1">Uncharacterized protein</fullName>
    </submittedName>
</protein>
<accession>A0A402A356</accession>